<evidence type="ECO:0000313" key="8">
    <source>
        <dbReference type="Proteomes" id="UP001152622"/>
    </source>
</evidence>
<evidence type="ECO:0000259" key="6">
    <source>
        <dbReference type="PROSITE" id="PS51457"/>
    </source>
</evidence>
<evidence type="ECO:0000313" key="7">
    <source>
        <dbReference type="EMBL" id="KAJ8351942.1"/>
    </source>
</evidence>
<keyword evidence="8" id="KW-1185">Reference proteome</keyword>
<proteinExistence type="predicted"/>
<evidence type="ECO:0000256" key="2">
    <source>
        <dbReference type="ARBA" id="ARBA00022491"/>
    </source>
</evidence>
<dbReference type="PANTHER" id="PTHR35346:SF1">
    <property type="entry name" value="BEN DOMAIN-CONTAINING PROTEIN 6"/>
    <property type="match status" value="1"/>
</dbReference>
<organism evidence="7 8">
    <name type="scientific">Synaphobranchus kaupii</name>
    <name type="common">Kaup's arrowtooth eel</name>
    <dbReference type="NCBI Taxonomy" id="118154"/>
    <lineage>
        <taxon>Eukaryota</taxon>
        <taxon>Metazoa</taxon>
        <taxon>Chordata</taxon>
        <taxon>Craniata</taxon>
        <taxon>Vertebrata</taxon>
        <taxon>Euteleostomi</taxon>
        <taxon>Actinopterygii</taxon>
        <taxon>Neopterygii</taxon>
        <taxon>Teleostei</taxon>
        <taxon>Anguilliformes</taxon>
        <taxon>Synaphobranchidae</taxon>
        <taxon>Synaphobranchus</taxon>
    </lineage>
</organism>
<dbReference type="Gene3D" id="1.10.10.2590">
    <property type="entry name" value="BEN domain"/>
    <property type="match status" value="1"/>
</dbReference>
<dbReference type="AlphaFoldDB" id="A0A9Q1IT95"/>
<evidence type="ECO:0000256" key="4">
    <source>
        <dbReference type="ARBA" id="ARBA00023163"/>
    </source>
</evidence>
<feature type="domain" description="BEN" evidence="6">
    <location>
        <begin position="52"/>
        <end position="148"/>
    </location>
</feature>
<dbReference type="InterPro" id="IPR018379">
    <property type="entry name" value="BEN_domain"/>
</dbReference>
<keyword evidence="4" id="KW-0804">Transcription</keyword>
<evidence type="ECO:0000256" key="5">
    <source>
        <dbReference type="ARBA" id="ARBA00023242"/>
    </source>
</evidence>
<dbReference type="Proteomes" id="UP001152622">
    <property type="component" value="Chromosome 8"/>
</dbReference>
<dbReference type="PANTHER" id="PTHR35346">
    <property type="entry name" value="BEN DOMAIN-CONTAINING PROTEIN 6"/>
    <property type="match status" value="1"/>
</dbReference>
<evidence type="ECO:0000256" key="3">
    <source>
        <dbReference type="ARBA" id="ARBA00023015"/>
    </source>
</evidence>
<dbReference type="PROSITE" id="PS51457">
    <property type="entry name" value="BEN"/>
    <property type="match status" value="1"/>
</dbReference>
<keyword evidence="5" id="KW-0539">Nucleus</keyword>
<dbReference type="SMART" id="SM01025">
    <property type="entry name" value="BEN"/>
    <property type="match status" value="1"/>
</dbReference>
<reference evidence="7" key="1">
    <citation type="journal article" date="2023" name="Science">
        <title>Genome structures resolve the early diversification of teleost fishes.</title>
        <authorList>
            <person name="Parey E."/>
            <person name="Louis A."/>
            <person name="Montfort J."/>
            <person name="Bouchez O."/>
            <person name="Roques C."/>
            <person name="Iampietro C."/>
            <person name="Lluch J."/>
            <person name="Castinel A."/>
            <person name="Donnadieu C."/>
            <person name="Desvignes T."/>
            <person name="Floi Bucao C."/>
            <person name="Jouanno E."/>
            <person name="Wen M."/>
            <person name="Mejri S."/>
            <person name="Dirks R."/>
            <person name="Jansen H."/>
            <person name="Henkel C."/>
            <person name="Chen W.J."/>
            <person name="Zahm M."/>
            <person name="Cabau C."/>
            <person name="Klopp C."/>
            <person name="Thompson A.W."/>
            <person name="Robinson-Rechavi M."/>
            <person name="Braasch I."/>
            <person name="Lecointre G."/>
            <person name="Bobe J."/>
            <person name="Postlethwait J.H."/>
            <person name="Berthelot C."/>
            <person name="Roest Crollius H."/>
            <person name="Guiguen Y."/>
        </authorList>
    </citation>
    <scope>NUCLEOTIDE SEQUENCE</scope>
    <source>
        <strain evidence="7">WJC10195</strain>
    </source>
</reference>
<dbReference type="GO" id="GO:0005634">
    <property type="term" value="C:nucleus"/>
    <property type="evidence" value="ECO:0007669"/>
    <property type="project" value="UniProtKB-SubCell"/>
</dbReference>
<dbReference type="GO" id="GO:0045666">
    <property type="term" value="P:positive regulation of neuron differentiation"/>
    <property type="evidence" value="ECO:0007669"/>
    <property type="project" value="InterPro"/>
</dbReference>
<dbReference type="InterPro" id="IPR037496">
    <property type="entry name" value="BEND6-like"/>
</dbReference>
<keyword evidence="2" id="KW-0678">Repressor</keyword>
<dbReference type="GO" id="GO:0003714">
    <property type="term" value="F:transcription corepressor activity"/>
    <property type="evidence" value="ECO:0007669"/>
    <property type="project" value="InterPro"/>
</dbReference>
<dbReference type="OrthoDB" id="8186171at2759"/>
<name>A0A9Q1IT95_SYNKA</name>
<dbReference type="EMBL" id="JAINUF010000008">
    <property type="protein sequence ID" value="KAJ8351942.1"/>
    <property type="molecule type" value="Genomic_DNA"/>
</dbReference>
<evidence type="ECO:0000256" key="1">
    <source>
        <dbReference type="ARBA" id="ARBA00004123"/>
    </source>
</evidence>
<gene>
    <name evidence="7" type="ORF">SKAU_G00234180</name>
</gene>
<comment type="subcellular location">
    <subcellularLocation>
        <location evidence="1">Nucleus</location>
    </subcellularLocation>
</comment>
<sequence>MNNLIVQLKGTVGELQSLLRKGATAGREIRQDMEDVSESEAATQDASEMVTLSGGLRLKKALLSRINSASYQRYTAELLVIVFGTDMLASHSLNGRKASNKGDNVVKDSLPAETVGQLIEHVRSKFAVEPGLVRAAIRTKLNNEDKMRKRRVLE</sequence>
<dbReference type="GO" id="GO:0003677">
    <property type="term" value="F:DNA binding"/>
    <property type="evidence" value="ECO:0007669"/>
    <property type="project" value="InterPro"/>
</dbReference>
<accession>A0A9Q1IT95</accession>
<keyword evidence="3" id="KW-0805">Transcription regulation</keyword>
<protein>
    <recommendedName>
        <fullName evidence="6">BEN domain-containing protein</fullName>
    </recommendedName>
</protein>
<dbReference type="Pfam" id="PF10523">
    <property type="entry name" value="BEN"/>
    <property type="match status" value="1"/>
</dbReference>
<comment type="caution">
    <text evidence="7">The sequence shown here is derived from an EMBL/GenBank/DDBJ whole genome shotgun (WGS) entry which is preliminary data.</text>
</comment>
<dbReference type="GO" id="GO:0045746">
    <property type="term" value="P:negative regulation of Notch signaling pathway"/>
    <property type="evidence" value="ECO:0007669"/>
    <property type="project" value="InterPro"/>
</dbReference>